<keyword evidence="3" id="KW-1185">Reference proteome</keyword>
<dbReference type="GO" id="GO:0015937">
    <property type="term" value="P:coenzyme A biosynthetic process"/>
    <property type="evidence" value="ECO:0007669"/>
    <property type="project" value="TreeGrafter"/>
</dbReference>
<sequence length="187" mass="19991">MNEQGNPVLYAIVTGSSAARNIGTLVDLAQADGWDVCVIASPDGRRFIDPAALEAKTGHIVRSQYKEPGAPDVLPPADAMIVAPITCNSVAKWAAGISDTLPLGLLVEAVGKGLPVVAVPFSNRAQISFPAVQDAIRKLSDWGVTMLVGDEVYEQPEPGTGERYIDRFPWEMAWRAALDHPRLSISS</sequence>
<dbReference type="GO" id="GO:0071513">
    <property type="term" value="C:phosphopantothenoylcysteine decarboxylase complex"/>
    <property type="evidence" value="ECO:0007669"/>
    <property type="project" value="TreeGrafter"/>
</dbReference>
<feature type="domain" description="Flavoprotein" evidence="1">
    <location>
        <begin position="12"/>
        <end position="139"/>
    </location>
</feature>
<dbReference type="EMBL" id="BMMH01000030">
    <property type="protein sequence ID" value="GGL42204.1"/>
    <property type="molecule type" value="Genomic_DNA"/>
</dbReference>
<evidence type="ECO:0000259" key="1">
    <source>
        <dbReference type="Pfam" id="PF02441"/>
    </source>
</evidence>
<proteinExistence type="predicted"/>
<accession>A0A917VXV6</accession>
<dbReference type="InterPro" id="IPR003382">
    <property type="entry name" value="Flavoprotein"/>
</dbReference>
<dbReference type="PANTHER" id="PTHR14359">
    <property type="entry name" value="HOMO-OLIGOMERIC FLAVIN CONTAINING CYS DECARBOXYLASE FAMILY"/>
    <property type="match status" value="1"/>
</dbReference>
<name>A0A917VXV6_9NOCA</name>
<evidence type="ECO:0000313" key="2">
    <source>
        <dbReference type="EMBL" id="GGL42204.1"/>
    </source>
</evidence>
<dbReference type="Gene3D" id="3.40.50.1950">
    <property type="entry name" value="Flavin prenyltransferase-like"/>
    <property type="match status" value="1"/>
</dbReference>
<dbReference type="AlphaFoldDB" id="A0A917VXV6"/>
<reference evidence="2" key="1">
    <citation type="journal article" date="2014" name="Int. J. Syst. Evol. Microbiol.">
        <title>Complete genome sequence of Corynebacterium casei LMG S-19264T (=DSM 44701T), isolated from a smear-ripened cheese.</title>
        <authorList>
            <consortium name="US DOE Joint Genome Institute (JGI-PGF)"/>
            <person name="Walter F."/>
            <person name="Albersmeier A."/>
            <person name="Kalinowski J."/>
            <person name="Ruckert C."/>
        </authorList>
    </citation>
    <scope>NUCLEOTIDE SEQUENCE</scope>
    <source>
        <strain evidence="2">CGMCC 4.3508</strain>
    </source>
</reference>
<dbReference type="Proteomes" id="UP000638263">
    <property type="component" value="Unassembled WGS sequence"/>
</dbReference>
<dbReference type="GO" id="GO:0010181">
    <property type="term" value="F:FMN binding"/>
    <property type="evidence" value="ECO:0007669"/>
    <property type="project" value="TreeGrafter"/>
</dbReference>
<gene>
    <name evidence="2" type="ORF">GCM10011588_66210</name>
</gene>
<dbReference type="RefSeq" id="WP_058853081.1">
    <property type="nucleotide sequence ID" value="NZ_BMMH01000030.1"/>
</dbReference>
<dbReference type="SUPFAM" id="SSF52507">
    <property type="entry name" value="Homo-oligomeric flavin-containing Cys decarboxylases, HFCD"/>
    <property type="match status" value="1"/>
</dbReference>
<reference evidence="2" key="2">
    <citation type="submission" date="2020-09" db="EMBL/GenBank/DDBJ databases">
        <authorList>
            <person name="Sun Q."/>
            <person name="Zhou Y."/>
        </authorList>
    </citation>
    <scope>NUCLEOTIDE SEQUENCE</scope>
    <source>
        <strain evidence="2">CGMCC 4.3508</strain>
    </source>
</reference>
<protein>
    <submittedName>
        <fullName evidence="2">Flavoprotein</fullName>
    </submittedName>
</protein>
<comment type="caution">
    <text evidence="2">The sequence shown here is derived from an EMBL/GenBank/DDBJ whole genome shotgun (WGS) entry which is preliminary data.</text>
</comment>
<evidence type="ECO:0000313" key="3">
    <source>
        <dbReference type="Proteomes" id="UP000638263"/>
    </source>
</evidence>
<dbReference type="GO" id="GO:0004633">
    <property type="term" value="F:phosphopantothenoylcysteine decarboxylase activity"/>
    <property type="evidence" value="ECO:0007669"/>
    <property type="project" value="TreeGrafter"/>
</dbReference>
<dbReference type="Pfam" id="PF02441">
    <property type="entry name" value="Flavoprotein"/>
    <property type="match status" value="1"/>
</dbReference>
<organism evidence="2 3">
    <name type="scientific">Nocardia jinanensis</name>
    <dbReference type="NCBI Taxonomy" id="382504"/>
    <lineage>
        <taxon>Bacteria</taxon>
        <taxon>Bacillati</taxon>
        <taxon>Actinomycetota</taxon>
        <taxon>Actinomycetes</taxon>
        <taxon>Mycobacteriales</taxon>
        <taxon>Nocardiaceae</taxon>
        <taxon>Nocardia</taxon>
    </lineage>
</organism>
<dbReference type="PANTHER" id="PTHR14359:SF6">
    <property type="entry name" value="PHOSPHOPANTOTHENOYLCYSTEINE DECARBOXYLASE"/>
    <property type="match status" value="1"/>
</dbReference>
<dbReference type="InterPro" id="IPR036551">
    <property type="entry name" value="Flavin_trans-like"/>
</dbReference>